<sequence>MQVEGLSAVPPKTLTPDFPIPGKYRLTCEGKLRFPSTPSFLQDSGHNLFPVPHP</sequence>
<gene>
    <name evidence="1" type="ORF">Selli2_02920</name>
</gene>
<reference evidence="1" key="3">
    <citation type="journal article" date="2023" name="Int. J. Syst. Evol. Microbiol.">
        <title>Sellimonas catena sp. nov., isolated from human faeces.</title>
        <authorList>
            <person name="Hisatomi A."/>
            <person name="Ohkuma M."/>
            <person name="Sakamoto M."/>
        </authorList>
    </citation>
    <scope>NUCLEOTIDE SEQUENCE</scope>
    <source>
        <strain evidence="1">18CBH55</strain>
    </source>
</reference>
<evidence type="ECO:0000313" key="1">
    <source>
        <dbReference type="EMBL" id="GLG88866.1"/>
    </source>
</evidence>
<accession>A0A9W6FEH2</accession>
<comment type="caution">
    <text evidence="1">The sequence shown here is derived from an EMBL/GenBank/DDBJ whole genome shotgun (WGS) entry which is preliminary data.</text>
</comment>
<name>A0A9W6FEH2_9FIRM</name>
<organism evidence="1 2">
    <name type="scientific">Sellimonas catena</name>
    <dbReference type="NCBI Taxonomy" id="2994035"/>
    <lineage>
        <taxon>Bacteria</taxon>
        <taxon>Bacillati</taxon>
        <taxon>Bacillota</taxon>
        <taxon>Clostridia</taxon>
        <taxon>Lachnospirales</taxon>
        <taxon>Lachnospiraceae</taxon>
        <taxon>Sellimonas</taxon>
    </lineage>
</organism>
<reference evidence="1" key="1">
    <citation type="submission" date="2022-11" db="EMBL/GenBank/DDBJ databases">
        <title>Draft genome sequence of Sellimonas catena strain 18CBH55.</title>
        <authorList>
            <person name="Hisatomi A."/>
            <person name="Ohkuma M."/>
            <person name="Sakamoto M."/>
        </authorList>
    </citation>
    <scope>NUCLEOTIDE SEQUENCE</scope>
    <source>
        <strain evidence="1">18CBH55</strain>
    </source>
</reference>
<proteinExistence type="predicted"/>
<dbReference type="AlphaFoldDB" id="A0A9W6FEH2"/>
<dbReference type="EMBL" id="BSCH01000002">
    <property type="protein sequence ID" value="GLG88866.1"/>
    <property type="molecule type" value="Genomic_DNA"/>
</dbReference>
<evidence type="ECO:0000313" key="2">
    <source>
        <dbReference type="Proteomes" id="UP001145094"/>
    </source>
</evidence>
<dbReference type="Proteomes" id="UP001145094">
    <property type="component" value="Unassembled WGS sequence"/>
</dbReference>
<protein>
    <submittedName>
        <fullName evidence="1">Uncharacterized protein</fullName>
    </submittedName>
</protein>
<reference evidence="1" key="2">
    <citation type="submission" date="2022-11" db="EMBL/GenBank/DDBJ databases">
        <title>Draft genome sequence of Sellimonas catena strain 18CBH55.</title>
        <authorList>
            <person name="Atsushi H."/>
            <person name="Moriya O."/>
            <person name="Mitsuo S."/>
        </authorList>
    </citation>
    <scope>NUCLEOTIDE SEQUENCE</scope>
    <source>
        <strain evidence="1">18CBH55</strain>
    </source>
</reference>